<dbReference type="GeneID" id="78823171"/>
<sequence>MAQSVERRLGYRVRRAIGPWLDRAVRSVVPETYRVYPSAYAGTIERPIEDVESRLSEYGFRWNPVSMYHYTPLGNQTNGSWVYRDSPFADRQLHAVLVRQARGRIDVYAHEEYNWRRHPLKHLRDAGIDRDRGSEQMRRVLTDLDAEYVEESYVRRKVAHLRRRVRRRLACGALG</sequence>
<accession>A0ABD5Y627</accession>
<dbReference type="Proteomes" id="UP001596432">
    <property type="component" value="Unassembled WGS sequence"/>
</dbReference>
<dbReference type="AlphaFoldDB" id="A0ABD5Y627"/>
<protein>
    <submittedName>
        <fullName evidence="2">Uncharacterized protein</fullName>
    </submittedName>
</protein>
<name>A0ABD5Y627_9EURY</name>
<organism evidence="2 3">
    <name type="scientific">Halosimplex aquaticum</name>
    <dbReference type="NCBI Taxonomy" id="3026162"/>
    <lineage>
        <taxon>Archaea</taxon>
        <taxon>Methanobacteriati</taxon>
        <taxon>Methanobacteriota</taxon>
        <taxon>Stenosarchaea group</taxon>
        <taxon>Halobacteria</taxon>
        <taxon>Halobacteriales</taxon>
        <taxon>Haloarculaceae</taxon>
        <taxon>Halosimplex</taxon>
    </lineage>
</organism>
<dbReference type="RefSeq" id="WP_274323868.1">
    <property type="nucleotide sequence ID" value="NZ_CP118158.1"/>
</dbReference>
<evidence type="ECO:0000313" key="2">
    <source>
        <dbReference type="EMBL" id="MFC7142818.1"/>
    </source>
</evidence>
<keyword evidence="3" id="KW-1185">Reference proteome</keyword>
<evidence type="ECO:0000313" key="3">
    <source>
        <dbReference type="Proteomes" id="UP001596432"/>
    </source>
</evidence>
<reference evidence="2" key="1">
    <citation type="journal article" date="2014" name="Int. J. Syst. Evol. Microbiol.">
        <title>Complete genome sequence of Corynebacterium casei LMG S-19264T (=DSM 44701T), isolated from a smear-ripened cheese.</title>
        <authorList>
            <consortium name="US DOE Joint Genome Institute (JGI-PGF)"/>
            <person name="Walter F."/>
            <person name="Albersmeier A."/>
            <person name="Kalinowski J."/>
            <person name="Ruckert C."/>
        </authorList>
    </citation>
    <scope>NUCLEOTIDE SEQUENCE [LARGE SCALE GENOMIC DNA]</scope>
    <source>
        <strain evidence="2">NBRC 111756</strain>
    </source>
</reference>
<evidence type="ECO:0000313" key="1">
    <source>
        <dbReference type="EMBL" id="MFC7138256.1"/>
    </source>
</evidence>
<comment type="caution">
    <text evidence="2">The sequence shown here is derived from an EMBL/GenBank/DDBJ whole genome shotgun (WGS) entry which is preliminary data.</text>
</comment>
<gene>
    <name evidence="1" type="ORF">ACFQMA_00185</name>
    <name evidence="2" type="ORF">ACFQMA_23665</name>
</gene>
<reference evidence="3" key="2">
    <citation type="journal article" date="2019" name="Int. J. Syst. Evol. Microbiol.">
        <title>The Global Catalogue of Microorganisms (GCM) 10K type strain sequencing project: providing services to taxonomists for standard genome sequencing and annotation.</title>
        <authorList>
            <consortium name="The Broad Institute Genomics Platform"/>
            <consortium name="The Broad Institute Genome Sequencing Center for Infectious Disease"/>
            <person name="Wu L."/>
            <person name="Ma J."/>
        </authorList>
    </citation>
    <scope>NUCLEOTIDE SEQUENCE [LARGE SCALE GENOMIC DNA]</scope>
    <source>
        <strain evidence="3">XZYJT29</strain>
    </source>
</reference>
<dbReference type="EMBL" id="JBHTAS010000001">
    <property type="protein sequence ID" value="MFC7138256.1"/>
    <property type="molecule type" value="Genomic_DNA"/>
</dbReference>
<reference evidence="2" key="3">
    <citation type="submission" date="2024-09" db="EMBL/GenBank/DDBJ databases">
        <authorList>
            <person name="Sun Q."/>
        </authorList>
    </citation>
    <scope>NUCLEOTIDE SEQUENCE</scope>
    <source>
        <strain evidence="2">NBRC 111756</strain>
    </source>
</reference>
<proteinExistence type="predicted"/>
<dbReference type="EMBL" id="JBHTAS010000001">
    <property type="protein sequence ID" value="MFC7142818.1"/>
    <property type="molecule type" value="Genomic_DNA"/>
</dbReference>